<reference evidence="3" key="1">
    <citation type="submission" date="2016-11" db="EMBL/GenBank/DDBJ databases">
        <authorList>
            <person name="Varghese N."/>
            <person name="Submissions S."/>
        </authorList>
    </citation>
    <scope>NUCLEOTIDE SEQUENCE [LARGE SCALE GENOMIC DNA]</scope>
    <source>
        <strain evidence="3">Sac-22</strain>
    </source>
</reference>
<protein>
    <recommendedName>
        <fullName evidence="1">DUF6916 domain-containing protein</fullName>
    </recommendedName>
</protein>
<keyword evidence="3" id="KW-1185">Reference proteome</keyword>
<gene>
    <name evidence="2" type="ORF">SAMN05192549_103103</name>
</gene>
<dbReference type="InterPro" id="IPR006311">
    <property type="entry name" value="TAT_signal"/>
</dbReference>
<evidence type="ECO:0000313" key="2">
    <source>
        <dbReference type="EMBL" id="SHM88142.1"/>
    </source>
</evidence>
<dbReference type="Pfam" id="PF21880">
    <property type="entry name" value="DUF6916"/>
    <property type="match status" value="1"/>
</dbReference>
<dbReference type="Proteomes" id="UP000184339">
    <property type="component" value="Unassembled WGS sequence"/>
</dbReference>
<proteinExistence type="predicted"/>
<evidence type="ECO:0000313" key="3">
    <source>
        <dbReference type="Proteomes" id="UP000184339"/>
    </source>
</evidence>
<dbReference type="OrthoDB" id="8776981at2"/>
<organism evidence="2 3">
    <name type="scientific">Duganella sacchari</name>
    <dbReference type="NCBI Taxonomy" id="551987"/>
    <lineage>
        <taxon>Bacteria</taxon>
        <taxon>Pseudomonadati</taxon>
        <taxon>Pseudomonadota</taxon>
        <taxon>Betaproteobacteria</taxon>
        <taxon>Burkholderiales</taxon>
        <taxon>Oxalobacteraceae</taxon>
        <taxon>Telluria group</taxon>
        <taxon>Duganella</taxon>
    </lineage>
</organism>
<dbReference type="EMBL" id="FRCX01000003">
    <property type="protein sequence ID" value="SHM88142.1"/>
    <property type="molecule type" value="Genomic_DNA"/>
</dbReference>
<dbReference type="STRING" id="551987.SAMN05192549_103103"/>
<feature type="domain" description="DUF6916" evidence="1">
    <location>
        <begin position="52"/>
        <end position="163"/>
    </location>
</feature>
<evidence type="ECO:0000259" key="1">
    <source>
        <dbReference type="Pfam" id="PF21880"/>
    </source>
</evidence>
<dbReference type="AlphaFoldDB" id="A0A1M7MCS5"/>
<dbReference type="PROSITE" id="PS51318">
    <property type="entry name" value="TAT"/>
    <property type="match status" value="1"/>
</dbReference>
<dbReference type="RefSeq" id="WP_072782919.1">
    <property type="nucleotide sequence ID" value="NZ_FRCX01000003.1"/>
</dbReference>
<dbReference type="InterPro" id="IPR054209">
    <property type="entry name" value="DUF6916"/>
</dbReference>
<name>A0A1M7MCS5_9BURK</name>
<accession>A0A1M7MCS5</accession>
<sequence>MMNRRDLLKKMGGGSLAGVGLGLGLGLGTPARAADAQAGVEAASGNAYRWSLEGARGLQGQQFWLNHPEQGAIGLTLDAVTAEPSAAPAASAADATSAAALKLAAAAAHTPKLEQFTLRFTGPAGASVAAGTYEMDNEVIGHFALYLAPDAKRNGATTYRAEFSLLV</sequence>